<dbReference type="SUPFAM" id="SSF56112">
    <property type="entry name" value="Protein kinase-like (PK-like)"/>
    <property type="match status" value="1"/>
</dbReference>
<dbReference type="InterPro" id="IPR050117">
    <property type="entry name" value="MAPK"/>
</dbReference>
<dbReference type="PROSITE" id="PS50011">
    <property type="entry name" value="PROTEIN_KINASE_DOM"/>
    <property type="match status" value="1"/>
</dbReference>
<dbReference type="InterPro" id="IPR011009">
    <property type="entry name" value="Kinase-like_dom_sf"/>
</dbReference>
<dbReference type="EMBL" id="CAJZBQ010000020">
    <property type="protein sequence ID" value="CAG9318488.1"/>
    <property type="molecule type" value="Genomic_DNA"/>
</dbReference>
<dbReference type="GO" id="GO:0046872">
    <property type="term" value="F:metal ion binding"/>
    <property type="evidence" value="ECO:0007669"/>
    <property type="project" value="UniProtKB-KW"/>
</dbReference>
<dbReference type="GO" id="GO:0005929">
    <property type="term" value="C:cilium"/>
    <property type="evidence" value="ECO:0007669"/>
    <property type="project" value="UniProtKB-SubCell"/>
</dbReference>
<evidence type="ECO:0000313" key="18">
    <source>
        <dbReference type="Proteomes" id="UP001162131"/>
    </source>
</evidence>
<dbReference type="Proteomes" id="UP001162131">
    <property type="component" value="Unassembled WGS sequence"/>
</dbReference>
<evidence type="ECO:0000256" key="6">
    <source>
        <dbReference type="ARBA" id="ARBA00022723"/>
    </source>
</evidence>
<keyword evidence="6" id="KW-0479">Metal-binding</keyword>
<dbReference type="Gene3D" id="3.30.200.20">
    <property type="entry name" value="Phosphorylase Kinase, domain 1"/>
    <property type="match status" value="1"/>
</dbReference>
<feature type="binding site" evidence="14">
    <location>
        <position position="33"/>
    </location>
    <ligand>
        <name>ATP</name>
        <dbReference type="ChEBI" id="CHEBI:30616"/>
    </ligand>
</feature>
<keyword evidence="4 15" id="KW-0723">Serine/threonine-protein kinase</keyword>
<dbReference type="InterPro" id="IPR000719">
    <property type="entry name" value="Prot_kinase_dom"/>
</dbReference>
<evidence type="ECO:0000256" key="15">
    <source>
        <dbReference type="RuleBase" id="RU000304"/>
    </source>
</evidence>
<evidence type="ECO:0000256" key="3">
    <source>
        <dbReference type="ARBA" id="ARBA00012513"/>
    </source>
</evidence>
<evidence type="ECO:0000256" key="14">
    <source>
        <dbReference type="PROSITE-ProRule" id="PRU10141"/>
    </source>
</evidence>
<dbReference type="FunFam" id="3.30.200.20:FF:000071">
    <property type="entry name" value="serine/threonine-protein kinase MAK isoform X1"/>
    <property type="match status" value="1"/>
</dbReference>
<evidence type="ECO:0000256" key="9">
    <source>
        <dbReference type="ARBA" id="ARBA00022840"/>
    </source>
</evidence>
<evidence type="ECO:0000256" key="12">
    <source>
        <dbReference type="ARBA" id="ARBA00047899"/>
    </source>
</evidence>
<dbReference type="GO" id="GO:0004674">
    <property type="term" value="F:protein serine/threonine kinase activity"/>
    <property type="evidence" value="ECO:0007669"/>
    <property type="project" value="UniProtKB-KW"/>
</dbReference>
<dbReference type="GO" id="GO:0005524">
    <property type="term" value="F:ATP binding"/>
    <property type="evidence" value="ECO:0007669"/>
    <property type="project" value="UniProtKB-UniRule"/>
</dbReference>
<comment type="catalytic activity">
    <reaction evidence="13">
        <text>L-seryl-[protein] + ATP = O-phospho-L-seryl-[protein] + ADP + H(+)</text>
        <dbReference type="Rhea" id="RHEA:17989"/>
        <dbReference type="Rhea" id="RHEA-COMP:9863"/>
        <dbReference type="Rhea" id="RHEA-COMP:11604"/>
        <dbReference type="ChEBI" id="CHEBI:15378"/>
        <dbReference type="ChEBI" id="CHEBI:29999"/>
        <dbReference type="ChEBI" id="CHEBI:30616"/>
        <dbReference type="ChEBI" id="CHEBI:83421"/>
        <dbReference type="ChEBI" id="CHEBI:456216"/>
        <dbReference type="EC" id="2.7.11.1"/>
    </reaction>
</comment>
<keyword evidence="8" id="KW-0418">Kinase</keyword>
<keyword evidence="18" id="KW-1185">Reference proteome</keyword>
<feature type="domain" description="Protein kinase" evidence="16">
    <location>
        <begin position="4"/>
        <end position="281"/>
    </location>
</feature>
<proteinExistence type="inferred from homology"/>
<comment type="cofactor">
    <cofactor evidence="1">
        <name>Mg(2+)</name>
        <dbReference type="ChEBI" id="CHEBI:18420"/>
    </cofactor>
</comment>
<sequence>MDRYKIIKTLGDGTFGSVYKAVVKGTNEIVAIKRMKKKFYSWEECLELREIKALRKVTHANVVRLKEVIRANDDLHLIFEFCEKNVVQLMTDQGTPCTDIQVRDIIGQILNGLSAIHKNGFFHRDMKPDNILVSEGVFKIADYGLAKEIRSQPPYTDYVATRWYRAPEILLHSRRYNWQVDIYAVGCIMAELYMMRPLFPGTNEVDQLNRICSVLGTPNDWPEGQRLATQLSYCFPQYIPMPLHELMPNASPDAIDFIKQVLTWDPANRPSADQCLQHPFFTGGIRVQQNFSFLSVDMGPKSAINRVHSLSAENQHNLSDGPHTRSGILIGVGEMRNPATNIATSRAKIGGGLGQFGASLIGRQNGGIGMGRHKF</sequence>
<evidence type="ECO:0000256" key="11">
    <source>
        <dbReference type="ARBA" id="ARBA00023273"/>
    </source>
</evidence>
<evidence type="ECO:0000256" key="2">
    <source>
        <dbReference type="ARBA" id="ARBA00004138"/>
    </source>
</evidence>
<dbReference type="FunFam" id="1.10.510.10:FF:000624">
    <property type="entry name" value="Mitogen-activated protein kinase"/>
    <property type="match status" value="1"/>
</dbReference>
<comment type="caution">
    <text evidence="17">The sequence shown here is derived from an EMBL/GenBank/DDBJ whole genome shotgun (WGS) entry which is preliminary data.</text>
</comment>
<evidence type="ECO:0000256" key="1">
    <source>
        <dbReference type="ARBA" id="ARBA00001946"/>
    </source>
</evidence>
<keyword evidence="7 14" id="KW-0547">Nucleotide-binding</keyword>
<reference evidence="17" key="1">
    <citation type="submission" date="2021-09" db="EMBL/GenBank/DDBJ databases">
        <authorList>
            <consortium name="AG Swart"/>
            <person name="Singh M."/>
            <person name="Singh A."/>
            <person name="Seah K."/>
            <person name="Emmerich C."/>
        </authorList>
    </citation>
    <scope>NUCLEOTIDE SEQUENCE</scope>
    <source>
        <strain evidence="17">ATCC30299</strain>
    </source>
</reference>
<evidence type="ECO:0000256" key="13">
    <source>
        <dbReference type="ARBA" id="ARBA00048679"/>
    </source>
</evidence>
<dbReference type="PANTHER" id="PTHR24055">
    <property type="entry name" value="MITOGEN-ACTIVATED PROTEIN KINASE"/>
    <property type="match status" value="1"/>
</dbReference>
<dbReference type="SMART" id="SM00220">
    <property type="entry name" value="S_TKc"/>
    <property type="match status" value="1"/>
</dbReference>
<organism evidence="17 18">
    <name type="scientific">Blepharisma stoltei</name>
    <dbReference type="NCBI Taxonomy" id="1481888"/>
    <lineage>
        <taxon>Eukaryota</taxon>
        <taxon>Sar</taxon>
        <taxon>Alveolata</taxon>
        <taxon>Ciliophora</taxon>
        <taxon>Postciliodesmatophora</taxon>
        <taxon>Heterotrichea</taxon>
        <taxon>Heterotrichida</taxon>
        <taxon>Blepharismidae</taxon>
        <taxon>Blepharisma</taxon>
    </lineage>
</organism>
<evidence type="ECO:0000256" key="4">
    <source>
        <dbReference type="ARBA" id="ARBA00022527"/>
    </source>
</evidence>
<keyword evidence="10" id="KW-0460">Magnesium</keyword>
<evidence type="ECO:0000313" key="17">
    <source>
        <dbReference type="EMBL" id="CAG9318488.1"/>
    </source>
</evidence>
<comment type="similarity">
    <text evidence="15">Belongs to the protein kinase superfamily.</text>
</comment>
<comment type="subcellular location">
    <subcellularLocation>
        <location evidence="2">Cell projection</location>
        <location evidence="2">Cilium</location>
    </subcellularLocation>
</comment>
<dbReference type="CDD" id="cd07830">
    <property type="entry name" value="STKc_MAK_like"/>
    <property type="match status" value="1"/>
</dbReference>
<evidence type="ECO:0000256" key="5">
    <source>
        <dbReference type="ARBA" id="ARBA00022679"/>
    </source>
</evidence>
<comment type="catalytic activity">
    <reaction evidence="12">
        <text>L-threonyl-[protein] + ATP = O-phospho-L-threonyl-[protein] + ADP + H(+)</text>
        <dbReference type="Rhea" id="RHEA:46608"/>
        <dbReference type="Rhea" id="RHEA-COMP:11060"/>
        <dbReference type="Rhea" id="RHEA-COMP:11605"/>
        <dbReference type="ChEBI" id="CHEBI:15378"/>
        <dbReference type="ChEBI" id="CHEBI:30013"/>
        <dbReference type="ChEBI" id="CHEBI:30616"/>
        <dbReference type="ChEBI" id="CHEBI:61977"/>
        <dbReference type="ChEBI" id="CHEBI:456216"/>
        <dbReference type="EC" id="2.7.11.1"/>
    </reaction>
</comment>
<keyword evidence="5" id="KW-0808">Transferase</keyword>
<gene>
    <name evidence="17" type="ORF">BSTOLATCC_MIC20961</name>
</gene>
<name>A0AAU9IXQ8_9CILI</name>
<dbReference type="EC" id="2.7.11.1" evidence="3"/>
<dbReference type="Gene3D" id="1.10.510.10">
    <property type="entry name" value="Transferase(Phosphotransferase) domain 1"/>
    <property type="match status" value="1"/>
</dbReference>
<evidence type="ECO:0000256" key="8">
    <source>
        <dbReference type="ARBA" id="ARBA00022777"/>
    </source>
</evidence>
<dbReference type="PROSITE" id="PS00107">
    <property type="entry name" value="PROTEIN_KINASE_ATP"/>
    <property type="match status" value="1"/>
</dbReference>
<dbReference type="InterPro" id="IPR017441">
    <property type="entry name" value="Protein_kinase_ATP_BS"/>
</dbReference>
<keyword evidence="9 14" id="KW-0067">ATP-binding</keyword>
<dbReference type="AlphaFoldDB" id="A0AAU9IXQ8"/>
<evidence type="ECO:0000256" key="7">
    <source>
        <dbReference type="ARBA" id="ARBA00022741"/>
    </source>
</evidence>
<dbReference type="PROSITE" id="PS00108">
    <property type="entry name" value="PROTEIN_KINASE_ST"/>
    <property type="match status" value="1"/>
</dbReference>
<keyword evidence="11" id="KW-0966">Cell projection</keyword>
<evidence type="ECO:0000259" key="16">
    <source>
        <dbReference type="PROSITE" id="PS50011"/>
    </source>
</evidence>
<accession>A0AAU9IXQ8</accession>
<evidence type="ECO:0000256" key="10">
    <source>
        <dbReference type="ARBA" id="ARBA00022842"/>
    </source>
</evidence>
<dbReference type="InterPro" id="IPR008271">
    <property type="entry name" value="Ser/Thr_kinase_AS"/>
</dbReference>
<protein>
    <recommendedName>
        <fullName evidence="3">non-specific serine/threonine protein kinase</fullName>
        <ecNumber evidence="3">2.7.11.1</ecNumber>
    </recommendedName>
</protein>
<dbReference type="Pfam" id="PF00069">
    <property type="entry name" value="Pkinase"/>
    <property type="match status" value="1"/>
</dbReference>